<accession>A0ABZ2FCE5</accession>
<evidence type="ECO:0000313" key="6">
    <source>
        <dbReference type="Proteomes" id="UP001381003"/>
    </source>
</evidence>
<dbReference type="PANTHER" id="PTHR11022">
    <property type="entry name" value="PEPTIDOGLYCAN RECOGNITION PROTEIN"/>
    <property type="match status" value="1"/>
</dbReference>
<comment type="similarity">
    <text evidence="1">Belongs to the N-acetylmuramoyl-L-alanine amidase 2 family.</text>
</comment>
<dbReference type="Proteomes" id="UP001381003">
    <property type="component" value="Chromosome"/>
</dbReference>
<dbReference type="EC" id="3.5.1.28" evidence="5"/>
<dbReference type="RefSeq" id="WP_169701776.1">
    <property type="nucleotide sequence ID" value="NZ_CP104874.1"/>
</dbReference>
<dbReference type="SMART" id="SM00701">
    <property type="entry name" value="PGRP"/>
    <property type="match status" value="1"/>
</dbReference>
<dbReference type="EMBL" id="CP104874">
    <property type="protein sequence ID" value="WWF04030.1"/>
    <property type="molecule type" value="Genomic_DNA"/>
</dbReference>
<dbReference type="InterPro" id="IPR036505">
    <property type="entry name" value="Amidase/PGRP_sf"/>
</dbReference>
<reference evidence="5 6" key="1">
    <citation type="submission" date="2022-09" db="EMBL/GenBank/DDBJ databases">
        <title>Complete genome sequence of Janibacter terrae strain COS04-44, PCL-degrading bacteria isolated from oil spilled coast.</title>
        <authorList>
            <person name="Park H."/>
            <person name="Kim J.Y."/>
            <person name="An S.H."/>
            <person name="Lee C.M."/>
            <person name="Weon H.-Y."/>
        </authorList>
    </citation>
    <scope>NUCLEOTIDE SEQUENCE [LARGE SCALE GENOMIC DNA]</scope>
    <source>
        <strain evidence="5 6">COS04-44</strain>
    </source>
</reference>
<evidence type="ECO:0000313" key="5">
    <source>
        <dbReference type="EMBL" id="WWF04030.1"/>
    </source>
</evidence>
<sequence length="475" mass="50670">MSSLRRALSRLTVAATATSLITIVPVVDTSASPKPVPAQRDSIRIGGIDRSALKAAPAVPQRGRSDDKVVGMTAPTATRDFRVAGVTWSGERTDVEAFVRTRDAATGRWTGWSLLEAEGGPDAGSAEAASQRGGTQPLVTAESDGVQVRVESAGARPSDLEVDLVDPGTSDADGDVGSAPPATAHGVQRRPTVHTRAEWGADESIRKGEPDYGEVRGAVVHHTAGINTYSKDDVPQILRGIYDFHVNGRGWNDIGYNVLVDKWGRLWEGRAGGLDRAVIGAHARGVNSQTFGISAMGDYDVTAAPTAMVTGIERFMAWKLGRHHVDPTAKATIGGVWRPTVLGHRNVGQTACPGRYLQSKLSGIRTNAKERQSSAFYRPSTSPRWITYGSGGSALNVKTGGDVTWRVRIRSDEHGVISDRSSTRTGDTDLTVTWKGRLADGEWATPGEYEVILSGKDTSSGTWVPGWRDTVTVTP</sequence>
<feature type="region of interest" description="Disordered" evidence="2">
    <location>
        <begin position="116"/>
        <end position="137"/>
    </location>
</feature>
<dbReference type="InterPro" id="IPR002502">
    <property type="entry name" value="Amidase_domain"/>
</dbReference>
<dbReference type="SUPFAM" id="SSF55846">
    <property type="entry name" value="N-acetylmuramoyl-L-alanine amidase-like"/>
    <property type="match status" value="1"/>
</dbReference>
<feature type="domain" description="N-acetylmuramoyl-L-alanine amidase" evidence="3">
    <location>
        <begin position="203"/>
        <end position="354"/>
    </location>
</feature>
<keyword evidence="6" id="KW-1185">Reference proteome</keyword>
<proteinExistence type="inferred from homology"/>
<evidence type="ECO:0000256" key="1">
    <source>
        <dbReference type="ARBA" id="ARBA00007553"/>
    </source>
</evidence>
<feature type="region of interest" description="Disordered" evidence="2">
    <location>
        <begin position="152"/>
        <end position="191"/>
    </location>
</feature>
<evidence type="ECO:0000256" key="2">
    <source>
        <dbReference type="SAM" id="MobiDB-lite"/>
    </source>
</evidence>
<gene>
    <name evidence="5" type="ORF">N5P18_09980</name>
</gene>
<name>A0ABZ2FCE5_9MICO</name>
<keyword evidence="5" id="KW-0378">Hydrolase</keyword>
<dbReference type="Gene3D" id="3.40.80.10">
    <property type="entry name" value="Peptidoglycan recognition protein-like"/>
    <property type="match status" value="1"/>
</dbReference>
<evidence type="ECO:0000259" key="4">
    <source>
        <dbReference type="SMART" id="SM00701"/>
    </source>
</evidence>
<dbReference type="InterPro" id="IPR015510">
    <property type="entry name" value="PGRP"/>
</dbReference>
<organism evidence="5 6">
    <name type="scientific">Janibacter terrae</name>
    <dbReference type="NCBI Taxonomy" id="103817"/>
    <lineage>
        <taxon>Bacteria</taxon>
        <taxon>Bacillati</taxon>
        <taxon>Actinomycetota</taxon>
        <taxon>Actinomycetes</taxon>
        <taxon>Micrococcales</taxon>
        <taxon>Intrasporangiaceae</taxon>
        <taxon>Janibacter</taxon>
    </lineage>
</organism>
<dbReference type="InterPro" id="IPR006619">
    <property type="entry name" value="PGRP_domain_met/bac"/>
</dbReference>
<evidence type="ECO:0000259" key="3">
    <source>
        <dbReference type="SMART" id="SM00644"/>
    </source>
</evidence>
<dbReference type="GO" id="GO:0008745">
    <property type="term" value="F:N-acetylmuramoyl-L-alanine amidase activity"/>
    <property type="evidence" value="ECO:0007669"/>
    <property type="project" value="UniProtKB-EC"/>
</dbReference>
<feature type="domain" description="Peptidoglycan recognition protein family" evidence="4">
    <location>
        <begin position="191"/>
        <end position="348"/>
    </location>
</feature>
<dbReference type="PANTHER" id="PTHR11022:SF41">
    <property type="entry name" value="PEPTIDOGLYCAN-RECOGNITION PROTEIN LC-RELATED"/>
    <property type="match status" value="1"/>
</dbReference>
<protein>
    <submittedName>
        <fullName evidence="5">N-acetylmuramoyl-L-alanine amidase</fullName>
        <ecNumber evidence="5">3.5.1.28</ecNumber>
    </submittedName>
</protein>
<dbReference type="CDD" id="cd06583">
    <property type="entry name" value="PGRP"/>
    <property type="match status" value="1"/>
</dbReference>
<dbReference type="SMART" id="SM00644">
    <property type="entry name" value="Ami_2"/>
    <property type="match status" value="1"/>
</dbReference>
<dbReference type="Pfam" id="PF01510">
    <property type="entry name" value="Amidase_2"/>
    <property type="match status" value="1"/>
</dbReference>